<protein>
    <submittedName>
        <fullName evidence="2">RHS repeat-associated protein</fullName>
    </submittedName>
</protein>
<feature type="compositionally biased region" description="Basic and acidic residues" evidence="1">
    <location>
        <begin position="1"/>
        <end position="16"/>
    </location>
</feature>
<reference evidence="2 3" key="1">
    <citation type="submission" date="2020-08" db="EMBL/GenBank/DDBJ databases">
        <title>Genomic Encyclopedia of Type Strains, Phase III (KMG-III): the genomes of soil and plant-associated and newly described type strains.</title>
        <authorList>
            <person name="Whitman W."/>
        </authorList>
    </citation>
    <scope>NUCLEOTIDE SEQUENCE [LARGE SCALE GENOMIC DNA]</scope>
    <source>
        <strain evidence="2 3">CECT 3146</strain>
    </source>
</reference>
<keyword evidence="3" id="KW-1185">Reference proteome</keyword>
<feature type="compositionally biased region" description="Basic and acidic residues" evidence="1">
    <location>
        <begin position="134"/>
        <end position="146"/>
    </location>
</feature>
<dbReference type="NCBIfam" id="TIGR03696">
    <property type="entry name" value="Rhs_assc_core"/>
    <property type="match status" value="1"/>
</dbReference>
<feature type="region of interest" description="Disordered" evidence="1">
    <location>
        <begin position="134"/>
        <end position="159"/>
    </location>
</feature>
<accession>A0A7W8ETC9</accession>
<dbReference type="EMBL" id="JACHJD010000003">
    <property type="protein sequence ID" value="MBB5103033.1"/>
    <property type="molecule type" value="Genomic_DNA"/>
</dbReference>
<dbReference type="Gene3D" id="2.180.10.10">
    <property type="entry name" value="RHS repeat-associated core"/>
    <property type="match status" value="2"/>
</dbReference>
<dbReference type="NCBIfam" id="TIGR01643">
    <property type="entry name" value="YD_repeat_2x"/>
    <property type="match status" value="1"/>
</dbReference>
<evidence type="ECO:0000313" key="2">
    <source>
        <dbReference type="EMBL" id="MBB5103033.1"/>
    </source>
</evidence>
<name>A0A7W8ETC9_STRST</name>
<feature type="region of interest" description="Disordered" evidence="1">
    <location>
        <begin position="349"/>
        <end position="369"/>
    </location>
</feature>
<dbReference type="InterPro" id="IPR022385">
    <property type="entry name" value="Rhs_assc_core"/>
</dbReference>
<organism evidence="2 3">
    <name type="scientific">Streptomyces spectabilis</name>
    <dbReference type="NCBI Taxonomy" id="68270"/>
    <lineage>
        <taxon>Bacteria</taxon>
        <taxon>Bacillati</taxon>
        <taxon>Actinomycetota</taxon>
        <taxon>Actinomycetes</taxon>
        <taxon>Kitasatosporales</taxon>
        <taxon>Streptomycetaceae</taxon>
        <taxon>Streptomyces</taxon>
    </lineage>
</organism>
<dbReference type="InterPro" id="IPR031325">
    <property type="entry name" value="RHS_repeat"/>
</dbReference>
<sequence>MHHRSEHAPAPEDTGYRRRPGPKPLATGLALLMAVSCLYGAEAATAAPAQPAADSADTARKATATTAADIASARVTARLHGKRIEALSERTETSTTWANPNGSLTTELAAGPVRFEDDDTGKWRDVDLDLVKNDDGSVEPKAHPRGLELGAPGGKRAARMDQGGAARDLVTLGEGDRRITLQWQGGLPAPKLDGTRATYENAVPGADVVVEATRTGFEQFVDIKRKPAERDYGYTLPLRAKGLKVRQHKDGSLTFTERRGKKDERRAVMPAPVMWDATVDPVSGEHTRRAPVKMKAVQVKGGVDLVVTPDAKFLADPRTKYPVTVDPSTSALAAVFDTYVQQGETRDWSTDTELDFGNPGTKNANGTPRTARSFISWDTRPLQDALVMDAKLSLWNFHSANEKDCKAQPWEVWSAGAASTSSRWTAQPAWTAKKATSSETRGNPACTAAPDGWINADVTGLVQEWASAKAARGHMGLRAANETAVAQWKRVNSANAATRPPKLSVTYNYRPRTGTKQEAGPPYFSYGGAYVVNSLTPTLRDTFTDADGDKVNGTFQIFDTATDKQVGNVLVSKWVPSGQVASVTVPSGVLAHGRTYKFRTSPYDNAHYNTGWSAWKTFTVDTSAPSAPTKVTSTDYPKDAWVKGAGRPGTFTVTPPGSDHNWLEWSLDGVTWTKEPTGGAGAAKNISVTPPKDGTHTFQVRAVDKADNKSEAVEYTFHAGPGGFVQPSDGERTARRLPLLAEADGDTFDKVSFSWRRAEADDWVRIPAEDVRAGGSALDAWPVALTKGRSDKLVWNATDTVDPDGSVQIKADFTGPKGATGSTAPLTVVVDRNASDAATAETGPGSVNLLTGDHTLSATDASAFDLSVSRTASSRTPDKGARQENQAPIFGKEWVAGTAAELTDSDFSHLRKISATAVAVVDAEGEETHFTANAAKSAWIPEPGSEDLTLKGGVTGSFTLTDTEGTVTEFTRTDAAATTWQVSSTLLDGLANSTTTIVSESVTVDGKKLARPRRVVAPTSAASAASCTATPATKGCRVLEFVYADRTTASGDTLGDHEGRVRELRLWATAPGAGEATAKSVQKYAYDSGGRLRQAWNPQISPALKSAYDYDGAGRVTRYTPPGELPWTFTYGKAGAAATAGDGMLLKASRSGLKPGTTGTQEGTASTSVVYDVPLTGAKAPYAMGASDVKAWGQLDAPTDAAAVLPADAVPSAHSGEELTAAAYRRADVHYLGASGREVNTATPGGHLTTTESDRFGNTVRELSAANRAVALGLTAADRTVQADLGLGRLTPAERADLLATRSLYNDNGTRKLEELGPLRRVDLTADLKSGATTLVPAGTSVAARARTVNEYDAGRPSDGTAKVKDQVTKVTTGAEVREHPGVMGESRVTQTVFDWAKGQPAKTIQDPGGLALTTTTEYDAQGRVVKQLLPGANGSDAGTRVTSYWSATGSGRCAGRPEWADLVCEVAPGGDVTGGGSNPKELPTSVTEYDWWGSPAKVTETANGVTRTTTTAYDDAGRQTRVAVTGGTGEKVPESTTEYDPATGQAVRTTSPTGGSLTKTFDKLGRQVAYADADGGTTTTEYDLLGRPVKVTDTAPSTVTYTYDTAAEPRGLATKTVDSVAGTFQAAYDADGSVESEKLPGGYTLTQTEDTSGAVTDRTYTRDGDGTTVYSDTVTKSVHGQVTEHAGWSGQSYRYDATGRLTTVEDTAETVCTRRAYGFDARANRTSLTTATATPGADCPASGGTTAKHTYDSADRLVDAGYAYDAFGRTTTAPGTGSLGHYANDLVHRQTEGGKRQTWQLDAALRFRSWTVESGSGTTWTKERSKVNHYDSDGDNPRWIVEDTATGALTRMVDSASGDLAATTENSGGTVLQLTTVHGDVALQLPLDKSRAPVALDSDEYGNPRAGQAPTRYNWLGGKQRSAETLTGLTLMGVRLYNPATGRFLSVDPVYGGGNNAYEYVGGDPVNRFDLDGKWWKKVKRGLKRVGRNVRKNWRTYAGYGATAACIVASAGTCAIASVAVFAATSAADGRGGKWRTKKYWRSTAKSAAWTAVGVGAGRFAAGSWWKSSKGFARGGKHAAGRGRHAKRFSYRRTAWSYAGNAWTGTLTCGMSWKMRYC</sequence>
<feature type="region of interest" description="Disordered" evidence="1">
    <location>
        <begin position="1"/>
        <end position="22"/>
    </location>
</feature>
<dbReference type="Pfam" id="PF05593">
    <property type="entry name" value="RHS_repeat"/>
    <property type="match status" value="1"/>
</dbReference>
<dbReference type="Proteomes" id="UP000549009">
    <property type="component" value="Unassembled WGS sequence"/>
</dbReference>
<evidence type="ECO:0000313" key="3">
    <source>
        <dbReference type="Proteomes" id="UP000549009"/>
    </source>
</evidence>
<proteinExistence type="predicted"/>
<dbReference type="PANTHER" id="PTHR32305:SF15">
    <property type="entry name" value="PROTEIN RHSA-RELATED"/>
    <property type="match status" value="1"/>
</dbReference>
<dbReference type="InterPro" id="IPR006530">
    <property type="entry name" value="YD"/>
</dbReference>
<feature type="region of interest" description="Disordered" evidence="1">
    <location>
        <begin position="1526"/>
        <end position="1555"/>
    </location>
</feature>
<dbReference type="InterPro" id="IPR050708">
    <property type="entry name" value="T6SS_VgrG/RHS"/>
</dbReference>
<gene>
    <name evidence="2" type="ORF">FHS40_002086</name>
</gene>
<evidence type="ECO:0000256" key="1">
    <source>
        <dbReference type="SAM" id="MobiDB-lite"/>
    </source>
</evidence>
<comment type="caution">
    <text evidence="2">The sequence shown here is derived from an EMBL/GenBank/DDBJ whole genome shotgun (WGS) entry which is preliminary data.</text>
</comment>
<dbReference type="NCBIfam" id="NF033679">
    <property type="entry name" value="DNRLRE_dom"/>
    <property type="match status" value="1"/>
</dbReference>
<dbReference type="PANTHER" id="PTHR32305">
    <property type="match status" value="1"/>
</dbReference>
<feature type="compositionally biased region" description="Polar residues" evidence="1">
    <location>
        <begin position="360"/>
        <end position="369"/>
    </location>
</feature>